<reference evidence="1" key="1">
    <citation type="submission" date="2021-03" db="EMBL/GenBank/DDBJ databases">
        <title>Evolutionary priming and transition to the ectomycorrhizal habit in an iconic lineage of mushroom-forming fungi: is preadaptation a requirement?</title>
        <authorList>
            <consortium name="DOE Joint Genome Institute"/>
            <person name="Looney B.P."/>
            <person name="Miyauchi S."/>
            <person name="Morin E."/>
            <person name="Drula E."/>
            <person name="Courty P.E."/>
            <person name="Chicoki N."/>
            <person name="Fauchery L."/>
            <person name="Kohler A."/>
            <person name="Kuo A."/>
            <person name="LaButti K."/>
            <person name="Pangilinan J."/>
            <person name="Lipzen A."/>
            <person name="Riley R."/>
            <person name="Andreopoulos W."/>
            <person name="He G."/>
            <person name="Johnson J."/>
            <person name="Barry K.W."/>
            <person name="Grigoriev I.V."/>
            <person name="Nagy L."/>
            <person name="Hibbett D."/>
            <person name="Henrissat B."/>
            <person name="Matheny P.B."/>
            <person name="Labbe J."/>
            <person name="Martin A.F."/>
        </authorList>
    </citation>
    <scope>NUCLEOTIDE SEQUENCE</scope>
    <source>
        <strain evidence="1">BPL698</strain>
    </source>
</reference>
<comment type="caution">
    <text evidence="1">The sequence shown here is derived from an EMBL/GenBank/DDBJ whole genome shotgun (WGS) entry which is preliminary data.</text>
</comment>
<accession>A0ACC0UJW3</accession>
<dbReference type="EMBL" id="JAGFNK010000023">
    <property type="protein sequence ID" value="KAI9511349.1"/>
    <property type="molecule type" value="Genomic_DNA"/>
</dbReference>
<proteinExistence type="predicted"/>
<evidence type="ECO:0000313" key="2">
    <source>
        <dbReference type="Proteomes" id="UP001207468"/>
    </source>
</evidence>
<name>A0ACC0UJW3_9AGAM</name>
<organism evidence="1 2">
    <name type="scientific">Russula earlei</name>
    <dbReference type="NCBI Taxonomy" id="71964"/>
    <lineage>
        <taxon>Eukaryota</taxon>
        <taxon>Fungi</taxon>
        <taxon>Dikarya</taxon>
        <taxon>Basidiomycota</taxon>
        <taxon>Agaricomycotina</taxon>
        <taxon>Agaricomycetes</taxon>
        <taxon>Russulales</taxon>
        <taxon>Russulaceae</taxon>
        <taxon>Russula</taxon>
    </lineage>
</organism>
<evidence type="ECO:0000313" key="1">
    <source>
        <dbReference type="EMBL" id="KAI9511349.1"/>
    </source>
</evidence>
<sequence>MAFGMMEHHRRVNETSILSLISSPVVYASPIRRTLAPVRDVMQAFWPARNAFPTPHPFPDDELEKGNRNRCPNAKIGSNFFALGHRFPLRRQNSSICGLTELSQLAVSVFPGSSILTVKVHTWHTQGPRAAVVPLGRCTRQLPTIKAAVFISISKRIGMGIS</sequence>
<dbReference type="Proteomes" id="UP001207468">
    <property type="component" value="Unassembled WGS sequence"/>
</dbReference>
<gene>
    <name evidence="1" type="ORF">F5148DRAFT_1171863</name>
</gene>
<protein>
    <submittedName>
        <fullName evidence="1">Uncharacterized protein</fullName>
    </submittedName>
</protein>
<keyword evidence="2" id="KW-1185">Reference proteome</keyword>